<gene>
    <name evidence="3" type="ORF">PIB30_015634</name>
</gene>
<evidence type="ECO:0000256" key="1">
    <source>
        <dbReference type="SAM" id="Coils"/>
    </source>
</evidence>
<comment type="caution">
    <text evidence="3">The sequence shown here is derived from an EMBL/GenBank/DDBJ whole genome shotgun (WGS) entry which is preliminary data.</text>
</comment>
<name>A0ABU6S7G5_9FABA</name>
<evidence type="ECO:0000256" key="2">
    <source>
        <dbReference type="SAM" id="MobiDB-lite"/>
    </source>
</evidence>
<evidence type="ECO:0000313" key="3">
    <source>
        <dbReference type="EMBL" id="MED6132061.1"/>
    </source>
</evidence>
<feature type="region of interest" description="Disordered" evidence="2">
    <location>
        <begin position="1"/>
        <end position="62"/>
    </location>
</feature>
<reference evidence="3 4" key="1">
    <citation type="journal article" date="2023" name="Plants (Basel)">
        <title>Bridging the Gap: Combining Genomics and Transcriptomics Approaches to Understand Stylosanthes scabra, an Orphan Legume from the Brazilian Caatinga.</title>
        <authorList>
            <person name="Ferreira-Neto J.R.C."/>
            <person name="da Silva M.D."/>
            <person name="Binneck E."/>
            <person name="de Melo N.F."/>
            <person name="da Silva R.H."/>
            <person name="de Melo A.L.T.M."/>
            <person name="Pandolfi V."/>
            <person name="Bustamante F.O."/>
            <person name="Brasileiro-Vidal A.C."/>
            <person name="Benko-Iseppon A.M."/>
        </authorList>
    </citation>
    <scope>NUCLEOTIDE SEQUENCE [LARGE SCALE GENOMIC DNA]</scope>
    <source>
        <tissue evidence="3">Leaves</tissue>
    </source>
</reference>
<evidence type="ECO:0000313" key="4">
    <source>
        <dbReference type="Proteomes" id="UP001341840"/>
    </source>
</evidence>
<keyword evidence="1" id="KW-0175">Coiled coil</keyword>
<sequence length="260" mass="28985">MAPEGESTNEPSQNFVTMVEVSSLDRGKDKMPTQGTFQKRPMDPVSTTSKRQRSEGAIRDYSPMDSSFDASGFIASNLLVPRAQEVLKDYDLVESLRWSQWALLKSATIMKSRGKAEEDLKALEVELSNLWKKKDDEIARMKEREEELEGEVKKFRDLATEEKVGADLAQSSVSDLKAQCDSLAEDAKGVVAATETTLKAQLEVLLPDFDSSQIGFFKDIVDGKIRRAFDWSGSDFTWKMGSLVPVLTSEIPLTVLAIFD</sequence>
<feature type="compositionally biased region" description="Polar residues" evidence="2">
    <location>
        <begin position="1"/>
        <end position="16"/>
    </location>
</feature>
<proteinExistence type="predicted"/>
<organism evidence="3 4">
    <name type="scientific">Stylosanthes scabra</name>
    <dbReference type="NCBI Taxonomy" id="79078"/>
    <lineage>
        <taxon>Eukaryota</taxon>
        <taxon>Viridiplantae</taxon>
        <taxon>Streptophyta</taxon>
        <taxon>Embryophyta</taxon>
        <taxon>Tracheophyta</taxon>
        <taxon>Spermatophyta</taxon>
        <taxon>Magnoliopsida</taxon>
        <taxon>eudicotyledons</taxon>
        <taxon>Gunneridae</taxon>
        <taxon>Pentapetalae</taxon>
        <taxon>rosids</taxon>
        <taxon>fabids</taxon>
        <taxon>Fabales</taxon>
        <taxon>Fabaceae</taxon>
        <taxon>Papilionoideae</taxon>
        <taxon>50 kb inversion clade</taxon>
        <taxon>dalbergioids sensu lato</taxon>
        <taxon>Dalbergieae</taxon>
        <taxon>Pterocarpus clade</taxon>
        <taxon>Stylosanthes</taxon>
    </lineage>
</organism>
<feature type="coiled-coil region" evidence="1">
    <location>
        <begin position="131"/>
        <end position="158"/>
    </location>
</feature>
<dbReference type="Proteomes" id="UP001341840">
    <property type="component" value="Unassembled WGS sequence"/>
</dbReference>
<keyword evidence="4" id="KW-1185">Reference proteome</keyword>
<accession>A0ABU6S7G5</accession>
<dbReference type="EMBL" id="JASCZI010060458">
    <property type="protein sequence ID" value="MED6132061.1"/>
    <property type="molecule type" value="Genomic_DNA"/>
</dbReference>
<protein>
    <submittedName>
        <fullName evidence="3">Uncharacterized protein</fullName>
    </submittedName>
</protein>